<sequence>MFAFQQDKYRRKAAGEELGPYARGFLDSGLWGLSRHPNYFCEVSMWWAFYVFGVAATGSWLNWTIWGPVFLSMLFLVPQGSLDVTEMLSSSKYPAYAEYQLRVSRFVPWPPKRDAKEH</sequence>
<evidence type="ECO:0000313" key="2">
    <source>
        <dbReference type="EMBL" id="CAK0858679.1"/>
    </source>
</evidence>
<reference evidence="2" key="1">
    <citation type="submission" date="2023-10" db="EMBL/GenBank/DDBJ databases">
        <authorList>
            <person name="Chen Y."/>
            <person name="Shah S."/>
            <person name="Dougan E. K."/>
            <person name="Thang M."/>
            <person name="Chan C."/>
        </authorList>
    </citation>
    <scope>NUCLEOTIDE SEQUENCE [LARGE SCALE GENOMIC DNA]</scope>
</reference>
<dbReference type="EMBL" id="CAUYUJ010015832">
    <property type="protein sequence ID" value="CAK0858679.1"/>
    <property type="molecule type" value="Genomic_DNA"/>
</dbReference>
<dbReference type="InterPro" id="IPR010721">
    <property type="entry name" value="UstE-like"/>
</dbReference>
<comment type="caution">
    <text evidence="2">The sequence shown here is derived from an EMBL/GenBank/DDBJ whole genome shotgun (WGS) entry which is preliminary data.</text>
</comment>
<dbReference type="Pfam" id="PF06966">
    <property type="entry name" value="DUF1295"/>
    <property type="match status" value="1"/>
</dbReference>
<evidence type="ECO:0000256" key="1">
    <source>
        <dbReference type="SAM" id="Phobius"/>
    </source>
</evidence>
<protein>
    <recommendedName>
        <fullName evidence="4">Steroid 5-alpha reductase C-terminal domain-containing protein</fullName>
    </recommendedName>
</protein>
<keyword evidence="1" id="KW-1133">Transmembrane helix</keyword>
<dbReference type="Gene3D" id="1.20.120.1630">
    <property type="match status" value="1"/>
</dbReference>
<name>A0ABN9UGV4_9DINO</name>
<accession>A0ABN9UGV4</accession>
<gene>
    <name evidence="2" type="ORF">PCOR1329_LOCUS48292</name>
</gene>
<keyword evidence="1" id="KW-0472">Membrane</keyword>
<feature type="transmembrane region" description="Helical" evidence="1">
    <location>
        <begin position="47"/>
        <end position="77"/>
    </location>
</feature>
<dbReference type="Proteomes" id="UP001189429">
    <property type="component" value="Unassembled WGS sequence"/>
</dbReference>
<keyword evidence="1" id="KW-0812">Transmembrane</keyword>
<keyword evidence="3" id="KW-1185">Reference proteome</keyword>
<organism evidence="2 3">
    <name type="scientific">Prorocentrum cordatum</name>
    <dbReference type="NCBI Taxonomy" id="2364126"/>
    <lineage>
        <taxon>Eukaryota</taxon>
        <taxon>Sar</taxon>
        <taxon>Alveolata</taxon>
        <taxon>Dinophyceae</taxon>
        <taxon>Prorocentrales</taxon>
        <taxon>Prorocentraceae</taxon>
        <taxon>Prorocentrum</taxon>
    </lineage>
</organism>
<evidence type="ECO:0008006" key="4">
    <source>
        <dbReference type="Google" id="ProtNLM"/>
    </source>
</evidence>
<dbReference type="PANTHER" id="PTHR32251:SF23">
    <property type="entry name" value="3-OXO-5-ALPHA-STEROID 4-DEHYDROGENASE (DUF1295)"/>
    <property type="match status" value="1"/>
</dbReference>
<dbReference type="PANTHER" id="PTHR32251">
    <property type="entry name" value="3-OXO-5-ALPHA-STEROID 4-DEHYDROGENASE"/>
    <property type="match status" value="1"/>
</dbReference>
<proteinExistence type="predicted"/>
<evidence type="ECO:0000313" key="3">
    <source>
        <dbReference type="Proteomes" id="UP001189429"/>
    </source>
</evidence>